<evidence type="ECO:0000313" key="3">
    <source>
        <dbReference type="Proteomes" id="UP001159363"/>
    </source>
</evidence>
<accession>A0ABQ9ICE3</accession>
<organism evidence="2 3">
    <name type="scientific">Dryococelus australis</name>
    <dbReference type="NCBI Taxonomy" id="614101"/>
    <lineage>
        <taxon>Eukaryota</taxon>
        <taxon>Metazoa</taxon>
        <taxon>Ecdysozoa</taxon>
        <taxon>Arthropoda</taxon>
        <taxon>Hexapoda</taxon>
        <taxon>Insecta</taxon>
        <taxon>Pterygota</taxon>
        <taxon>Neoptera</taxon>
        <taxon>Polyneoptera</taxon>
        <taxon>Phasmatodea</taxon>
        <taxon>Verophasmatodea</taxon>
        <taxon>Anareolatae</taxon>
        <taxon>Phasmatidae</taxon>
        <taxon>Eurycanthinae</taxon>
        <taxon>Dryococelus</taxon>
    </lineage>
</organism>
<sequence>MARISTAHLQWSEWARTEDSRRQEDSSRPQPVCVTAGWMARISTAHLQWSERARTPDSRRQEGSSRPQPVCVTAGWMARISTAHIQWSDCGCRGVPAQTLFDSTKLFSSVRRMVTVQLAYTLYDDRVGGGGVSTVVVRLEFSPPTKVNWVKLPAGSLRIPASGNRGGRCRWSKGFLGNLPFPPFSFRRFYVLSSLRPHRLSRPRYADCMAISHPARWDTHFGQSAWQITPSPSGVEKFGMNRGEYEARSECKDVEEMGYPLVNPSICGIVRHEHRAGGGGGISPSKPADLRHRPARAPGRGGGISPSKPADLRHRPARAPGRGGDGISPSKPADLRHRPARAPGRGGGRMGYPRANPPISSTSATWRISASGPAENRGEAIAVAPAPPRRPHVYSTVQRETCPRSCRRRCGLDSPCCSRSDEGLAHAIVTDTRRLKCVHGCGAGTVRTLLGESKPRTDETLNLSKPFRWGYAWLTRTPLTLKKHSRKLEQPMRRRPCFLCEPRRNVELNGEIFARGKSRLRRYFPELNYFTCFGEMATGVPSAEKHPNGAMFPPVRTIANSHVHRQLPRPPSTATSTVNCHVHRQLPRPPSTATSTVNYHVHRQLPRPPSTTTSTVNYHVHRKLPCPQTTATSTVNCHVHRQLPRPPSTATSTVNCHVHRQLPCPPSTAASTVNCRVHRQLPRPPSTTTPTVNCHVHRQLPRPPSTTASTVNCRVHRQLPRPPSTATSTVNYHVHRQLNVHRQLPRPPSTERPPSTAASTVNYHVHRQLTRPPSSDGHCRLRMNARCRTAVHTLRTQQKPVTRVGPRETVCTVVTHEKALLRIPHERVEVKDSCYMIAAAASQRIVLNDRPAIGQWPRWTLQSHVQICRRYQMCIGCLLSQWKAKIGHRSPGGVKHRYCSTLKLARGAVRLCLRVYVWGDPPRTSPPPGRPVRSPVASPAATTWLESQLLLLPLAGESGEFRGCASIYLELGPSAQRGIERNFWAMAYDPINIAAVQGSAVFRGSQLAECGNRATRSAARNLDGGWTTTGDYETTADEVLWCERTRGSDTRRVKATVLEGSRRTLEQCGLTIRTAGAAVAERLARLPLTKANRVQSPAGSLPDFCKWESCRTMPALLHSHILSHSLALKNSLLRAAETSSLNLDCNCCNGHLPITASYTYGTILAFSCKSDNRVACPGIESECKLIAATLDTLRREHITNYKKTQVLSDNFIHFPREMRTGGRKQNACLPCRRNTAGLFACEFKSSLVAPASPQTRQVPYQCLFDIHSVEKLSLIRYLFSVQSSTGTWKSTLLRVSADELDRTTLGQYTPELVEIVCNATRGCFASVTFPPSSDGPSVVLLRYPEERRRGPLTDRDTAIRSVVTHISGKTNVLARGVAGEGEPSGPGASTWVDGRPLVSGACDEGRRRATAQRPAIAGVRLTAEQRLRLTYPTAQQRSLLCDQKGPSYSNSVSEEPSNEVNASASLSRRRQKAPYEHVSEFERGRMIGHRETGMSYHDTSARTGRAATTVMRVWNHDEKGTGPHNVTTARDDCHLVYMAVTNHTASSTVLVRHWSPKKGVFLVQNHKYGVKDTLIQYGGWGRGSRLGAEGYRNCRDEPLPFIARPLRRGGGGSMGRGRHYHRYAIVQLLAQIASRGGFYVPSGERRGARQAAKNIRQGSAATTVNEAIVLMYSTHSHNCRMSQLDNAPGHWPKFSRISSRSILESSSDCYCHLVRPMCTPSIIHGTRRRDTLTLKILRLQIAGNCG</sequence>
<reference evidence="2 3" key="1">
    <citation type="submission" date="2023-02" db="EMBL/GenBank/DDBJ databases">
        <title>LHISI_Scaffold_Assembly.</title>
        <authorList>
            <person name="Stuart O.P."/>
            <person name="Cleave R."/>
            <person name="Magrath M.J.L."/>
            <person name="Mikheyev A.S."/>
        </authorList>
    </citation>
    <scope>NUCLEOTIDE SEQUENCE [LARGE SCALE GENOMIC DNA]</scope>
    <source>
        <strain evidence="2">Daus_M_001</strain>
        <tissue evidence="2">Leg muscle</tissue>
    </source>
</reference>
<dbReference type="Proteomes" id="UP001159363">
    <property type="component" value="Chromosome 2"/>
</dbReference>
<comment type="caution">
    <text evidence="2">The sequence shown here is derived from an EMBL/GenBank/DDBJ whole genome shotgun (WGS) entry which is preliminary data.</text>
</comment>
<feature type="region of interest" description="Disordered" evidence="1">
    <location>
        <begin position="682"/>
        <end position="709"/>
    </location>
</feature>
<name>A0ABQ9ICE3_9NEOP</name>
<feature type="region of interest" description="Disordered" evidence="1">
    <location>
        <begin position="1376"/>
        <end position="1396"/>
    </location>
</feature>
<proteinExistence type="predicted"/>
<feature type="region of interest" description="Disordered" evidence="1">
    <location>
        <begin position="277"/>
        <end position="364"/>
    </location>
</feature>
<keyword evidence="3" id="KW-1185">Reference proteome</keyword>
<feature type="region of interest" description="Disordered" evidence="1">
    <location>
        <begin position="1438"/>
        <end position="1476"/>
    </location>
</feature>
<dbReference type="EMBL" id="JARBHB010000002">
    <property type="protein sequence ID" value="KAJ8894335.1"/>
    <property type="molecule type" value="Genomic_DNA"/>
</dbReference>
<evidence type="ECO:0000313" key="2">
    <source>
        <dbReference type="EMBL" id="KAJ8894335.1"/>
    </source>
</evidence>
<feature type="compositionally biased region" description="Low complexity" evidence="1">
    <location>
        <begin position="1446"/>
        <end position="1465"/>
    </location>
</feature>
<protein>
    <submittedName>
        <fullName evidence="2">Uncharacterized protein</fullName>
    </submittedName>
</protein>
<gene>
    <name evidence="2" type="ORF">PR048_006960</name>
</gene>
<evidence type="ECO:0000256" key="1">
    <source>
        <dbReference type="SAM" id="MobiDB-lite"/>
    </source>
</evidence>